<keyword evidence="2" id="KW-1185">Reference proteome</keyword>
<dbReference type="EMBL" id="BGZK01000692">
    <property type="protein sequence ID" value="GBP56412.1"/>
    <property type="molecule type" value="Genomic_DNA"/>
</dbReference>
<protein>
    <submittedName>
        <fullName evidence="1">Uncharacterized protein</fullName>
    </submittedName>
</protein>
<evidence type="ECO:0000313" key="2">
    <source>
        <dbReference type="Proteomes" id="UP000299102"/>
    </source>
</evidence>
<evidence type="ECO:0000313" key="1">
    <source>
        <dbReference type="EMBL" id="GBP56412.1"/>
    </source>
</evidence>
<organism evidence="1 2">
    <name type="scientific">Eumeta variegata</name>
    <name type="common">Bagworm moth</name>
    <name type="synonym">Eumeta japonica</name>
    <dbReference type="NCBI Taxonomy" id="151549"/>
    <lineage>
        <taxon>Eukaryota</taxon>
        <taxon>Metazoa</taxon>
        <taxon>Ecdysozoa</taxon>
        <taxon>Arthropoda</taxon>
        <taxon>Hexapoda</taxon>
        <taxon>Insecta</taxon>
        <taxon>Pterygota</taxon>
        <taxon>Neoptera</taxon>
        <taxon>Endopterygota</taxon>
        <taxon>Lepidoptera</taxon>
        <taxon>Glossata</taxon>
        <taxon>Ditrysia</taxon>
        <taxon>Tineoidea</taxon>
        <taxon>Psychidae</taxon>
        <taxon>Oiketicinae</taxon>
        <taxon>Eumeta</taxon>
    </lineage>
</organism>
<dbReference type="AlphaFoldDB" id="A0A4C1X0D7"/>
<proteinExistence type="predicted"/>
<gene>
    <name evidence="1" type="ORF">EVAR_90083_1</name>
</gene>
<accession>A0A4C1X0D7</accession>
<sequence>MQLGDACLSRFSAMLLHRQITGEKLRRHRCRMIFSDFVSINVNFNPGLRFDSDPNHTFDCDPIPTLFFEPSPAFNFGPGATFDFDYGPVPDSGFRLAFNSNSTTSHSTDLNKAGV</sequence>
<dbReference type="Proteomes" id="UP000299102">
    <property type="component" value="Unassembled WGS sequence"/>
</dbReference>
<name>A0A4C1X0D7_EUMVA</name>
<reference evidence="1 2" key="1">
    <citation type="journal article" date="2019" name="Commun. Biol.">
        <title>The bagworm genome reveals a unique fibroin gene that provides high tensile strength.</title>
        <authorList>
            <person name="Kono N."/>
            <person name="Nakamura H."/>
            <person name="Ohtoshi R."/>
            <person name="Tomita M."/>
            <person name="Numata K."/>
            <person name="Arakawa K."/>
        </authorList>
    </citation>
    <scope>NUCLEOTIDE SEQUENCE [LARGE SCALE GENOMIC DNA]</scope>
</reference>
<comment type="caution">
    <text evidence="1">The sequence shown here is derived from an EMBL/GenBank/DDBJ whole genome shotgun (WGS) entry which is preliminary data.</text>
</comment>